<protein>
    <submittedName>
        <fullName evidence="1">Uncharacterized protein</fullName>
    </submittedName>
</protein>
<keyword evidence="2" id="KW-1185">Reference proteome</keyword>
<reference evidence="1" key="1">
    <citation type="submission" date="2024-12" db="EMBL/GenBank/DDBJ databases">
        <title>Comparative genomics and development of molecular markers within Purpureocillium lilacinum and among Purpureocillium species.</title>
        <authorList>
            <person name="Yeh Z.-Y."/>
            <person name="Ni N.-T."/>
            <person name="Lo P.-H."/>
            <person name="Mushyakhwo K."/>
            <person name="Lin C.-F."/>
            <person name="Nai Y.-S."/>
        </authorList>
    </citation>
    <scope>NUCLEOTIDE SEQUENCE</scope>
    <source>
        <strain evidence="1">NCHU-NPUST-175</strain>
    </source>
</reference>
<comment type="caution">
    <text evidence="1">The sequence shown here is derived from an EMBL/GenBank/DDBJ whole genome shotgun (WGS) entry which is preliminary data.</text>
</comment>
<gene>
    <name evidence="1" type="ORF">ACCO45_005532</name>
</gene>
<accession>A0ACC4DVP4</accession>
<name>A0ACC4DVP4_PURLI</name>
<sequence>MSLAVDEVRGRRLWYEFHATHPTATTAPCCLVLLGPSPSPQARSSTSFTSAPRPITAPSLPTRVWDCARHRDLRQVLFPRGPAAPRSLVSTLSIDGRAVHESTTATSASQVCPRTSSSRDHLAHLATLVSRTLPVLPPRQPSAHASACHFRKKTGSQRLGTPPNPSGTKKLVEPSRPVTMEPGSSLTPGDASPNYELLAPIGECQTGWMPGRPFIAVEPRPHVLVPAPVVGPAWLYDCVSGIALRFNGGDTQAPAVRNASHHGSPSQLLAWLLRAPLCPYPSAARLVSPVSCAPLLGVQCAPTHAPASLSGLAMQTPLDAATVVRRLVKRSFKPARDQRQSVNRFNRYILGEPYMKEAARLYPRSREETKKRDNEFCLTDRIHEAEYSHLRTPPEPAHKLVVTLEEDCFTEEKYRVYDNYQKVVHKEEPEDRVLDLLPDCVSSVYFLYHESIHRLTPGKIGALYEISLAIEEGYRWWYPGFYIHSCPKMRYKIDYTPQFILDPQSLAWDPLDDEVLSLLDRKSFVSLSLERRAASEDLKDAMDVDAEKGDSPPESEEGGEDEEANTSLFQSDMPGIPSLADMEKVDLDHIPLKIFPSGPLFETSDLVSWDSKTVRDWPSAKASMAELAAALGPDILHCVVPHLIAHLGESSAWLSRSKLSTSAKGSEPRSIPTPLRTTPNGHCEQFGRKTAIMATQQTLLSPAELAYLHSSLALHPPIRPDGRAPTQFRPLTAETGILPGTNGSARVCFSDGTEAIVGVKAEIEKTAGAVTSDDLEGGDLQRGSASGDEEKAKARGDWLEMTVEIPGQRDDDAATVFLAEMLREALLADGDFAKKLWINRRFHWRLYLDVNLADIAATILPSSSPLAYHTPGPAGHQTAAIKIRRRRRPHVRRRLGGIHLLVPSRRRRRGIAAPITLLVVAVGDNVIFDPAKEELAVAESALAVSVAEVRGGKKQGDMDVDAGRELRLLSMRTVDPPSRLTPPGVPNSANVATSGVSQPKPQAKLDGRPEEGMEGAAGRHQVCGFGRHHTGGAGEGRCGTRGIGRLGRR</sequence>
<dbReference type="Proteomes" id="UP001638806">
    <property type="component" value="Unassembled WGS sequence"/>
</dbReference>
<evidence type="ECO:0000313" key="2">
    <source>
        <dbReference type="Proteomes" id="UP001638806"/>
    </source>
</evidence>
<organism evidence="1 2">
    <name type="scientific">Purpureocillium lilacinum</name>
    <name type="common">Paecilomyces lilacinus</name>
    <dbReference type="NCBI Taxonomy" id="33203"/>
    <lineage>
        <taxon>Eukaryota</taxon>
        <taxon>Fungi</taxon>
        <taxon>Dikarya</taxon>
        <taxon>Ascomycota</taxon>
        <taxon>Pezizomycotina</taxon>
        <taxon>Sordariomycetes</taxon>
        <taxon>Hypocreomycetidae</taxon>
        <taxon>Hypocreales</taxon>
        <taxon>Ophiocordycipitaceae</taxon>
        <taxon>Purpureocillium</taxon>
    </lineage>
</organism>
<proteinExistence type="predicted"/>
<dbReference type="EMBL" id="JBGNUJ010000004">
    <property type="protein sequence ID" value="KAL3960415.1"/>
    <property type="molecule type" value="Genomic_DNA"/>
</dbReference>
<evidence type="ECO:0000313" key="1">
    <source>
        <dbReference type="EMBL" id="KAL3960415.1"/>
    </source>
</evidence>